<feature type="transmembrane region" description="Helical" evidence="6">
    <location>
        <begin position="7"/>
        <end position="23"/>
    </location>
</feature>
<proteinExistence type="inferred from homology"/>
<evidence type="ECO:0000256" key="1">
    <source>
        <dbReference type="ARBA" id="ARBA00004141"/>
    </source>
</evidence>
<dbReference type="GO" id="GO:0055085">
    <property type="term" value="P:transmembrane transport"/>
    <property type="evidence" value="ECO:0007669"/>
    <property type="project" value="TreeGrafter"/>
</dbReference>
<dbReference type="AlphaFoldDB" id="A0A316G8V6"/>
<keyword evidence="5 6" id="KW-0472">Membrane</keyword>
<dbReference type="Pfam" id="PF01594">
    <property type="entry name" value="AI-2E_transport"/>
    <property type="match status" value="1"/>
</dbReference>
<feature type="transmembrane region" description="Helical" evidence="6">
    <location>
        <begin position="294"/>
        <end position="324"/>
    </location>
</feature>
<feature type="transmembrane region" description="Helical" evidence="6">
    <location>
        <begin position="248"/>
        <end position="274"/>
    </location>
</feature>
<keyword evidence="8" id="KW-1185">Reference proteome</keyword>
<accession>A0A316G8V6</accession>
<protein>
    <submittedName>
        <fullName evidence="7">Putative PurR-regulated permease PerM</fullName>
    </submittedName>
</protein>
<keyword evidence="3 6" id="KW-0812">Transmembrane</keyword>
<feature type="transmembrane region" description="Helical" evidence="6">
    <location>
        <begin position="197"/>
        <end position="218"/>
    </location>
</feature>
<dbReference type="GO" id="GO:0016020">
    <property type="term" value="C:membrane"/>
    <property type="evidence" value="ECO:0007669"/>
    <property type="project" value="UniProtKB-SubCell"/>
</dbReference>
<evidence type="ECO:0000256" key="5">
    <source>
        <dbReference type="ARBA" id="ARBA00023136"/>
    </source>
</evidence>
<dbReference type="InterPro" id="IPR002549">
    <property type="entry name" value="AI-2E-like"/>
</dbReference>
<name>A0A316G8V6_9RHOB</name>
<reference evidence="7 8" key="1">
    <citation type="submission" date="2018-05" db="EMBL/GenBank/DDBJ databases">
        <title>Genomic Encyclopedia of Type Strains, Phase IV (KMG-IV): sequencing the most valuable type-strain genomes for metagenomic binning, comparative biology and taxonomic classification.</title>
        <authorList>
            <person name="Goeker M."/>
        </authorList>
    </citation>
    <scope>NUCLEOTIDE SEQUENCE [LARGE SCALE GENOMIC DNA]</scope>
    <source>
        <strain evidence="7 8">DSM 103371</strain>
    </source>
</reference>
<feature type="transmembrane region" description="Helical" evidence="6">
    <location>
        <begin position="58"/>
        <end position="79"/>
    </location>
</feature>
<organism evidence="7 8">
    <name type="scientific">Silicimonas algicola</name>
    <dbReference type="NCBI Taxonomy" id="1826607"/>
    <lineage>
        <taxon>Bacteria</taxon>
        <taxon>Pseudomonadati</taxon>
        <taxon>Pseudomonadota</taxon>
        <taxon>Alphaproteobacteria</taxon>
        <taxon>Rhodobacterales</taxon>
        <taxon>Paracoccaceae</taxon>
    </lineage>
</organism>
<evidence type="ECO:0000256" key="2">
    <source>
        <dbReference type="ARBA" id="ARBA00009773"/>
    </source>
</evidence>
<keyword evidence="4 6" id="KW-1133">Transmembrane helix</keyword>
<evidence type="ECO:0000313" key="7">
    <source>
        <dbReference type="EMBL" id="PWK57052.1"/>
    </source>
</evidence>
<dbReference type="PANTHER" id="PTHR21716:SF16">
    <property type="entry name" value="BLL1467 PROTEIN"/>
    <property type="match status" value="1"/>
</dbReference>
<comment type="subcellular location">
    <subcellularLocation>
        <location evidence="1">Membrane</location>
        <topology evidence="1">Multi-pass membrane protein</topology>
    </subcellularLocation>
</comment>
<dbReference type="RefSeq" id="WP_164721638.1">
    <property type="nucleotide sequence ID" value="NZ_CP034588.1"/>
</dbReference>
<evidence type="ECO:0000256" key="4">
    <source>
        <dbReference type="ARBA" id="ARBA00022989"/>
    </source>
</evidence>
<feature type="transmembrane region" description="Helical" evidence="6">
    <location>
        <begin position="145"/>
        <end position="167"/>
    </location>
</feature>
<dbReference type="PANTHER" id="PTHR21716">
    <property type="entry name" value="TRANSMEMBRANE PROTEIN"/>
    <property type="match status" value="1"/>
</dbReference>
<comment type="similarity">
    <text evidence="2">Belongs to the autoinducer-2 exporter (AI-2E) (TC 2.A.86) family.</text>
</comment>
<sequence length="349" mass="37256">MPRDSLRTLMLAIICAILVLASMKLGQALFAPMVAAIVLGVVFAPITDKVERIGLPRAGAALLVLFLFLGFTISLFLLIEPTISRAIRNGPIVWREVTEIGAMLKARFAGLTSLQATVSEALGETAGAPGREDAMEFPGVLDALAYAPSIASGLLVFVGTLYFFLVARSDIYRKVDRLKVSLSHDMLCEAEARVSRYLITISIINAVFGVAVALVMTAIGLPGALIWGLAAFLVNYVLFLGPAMFTVALLVAGILAFDGAASFVPAAVYVGMNVTEGQFVTPSLVGRHMEVNPLLVFVSLVFWLWLWGPLGGIVAIPLLVWLLFVFEKLSRPPVPTVSINAKGAIEVVA</sequence>
<evidence type="ECO:0000256" key="3">
    <source>
        <dbReference type="ARBA" id="ARBA00022692"/>
    </source>
</evidence>
<dbReference type="EMBL" id="QGGV01000003">
    <property type="protein sequence ID" value="PWK57052.1"/>
    <property type="molecule type" value="Genomic_DNA"/>
</dbReference>
<gene>
    <name evidence="7" type="ORF">C8D95_103290</name>
</gene>
<feature type="transmembrane region" description="Helical" evidence="6">
    <location>
        <begin position="224"/>
        <end position="241"/>
    </location>
</feature>
<feature type="transmembrane region" description="Helical" evidence="6">
    <location>
        <begin position="29"/>
        <end position="46"/>
    </location>
</feature>
<dbReference type="Proteomes" id="UP000245390">
    <property type="component" value="Unassembled WGS sequence"/>
</dbReference>
<evidence type="ECO:0000313" key="8">
    <source>
        <dbReference type="Proteomes" id="UP000245390"/>
    </source>
</evidence>
<comment type="caution">
    <text evidence="7">The sequence shown here is derived from an EMBL/GenBank/DDBJ whole genome shotgun (WGS) entry which is preliminary data.</text>
</comment>
<evidence type="ECO:0000256" key="6">
    <source>
        <dbReference type="SAM" id="Phobius"/>
    </source>
</evidence>